<gene>
    <name evidence="1" type="ORF">IHE45_14G012300</name>
</gene>
<name>A0ACB7UQ93_DIOAL</name>
<accession>A0ACB7UQ93</accession>
<sequence>MWTQVYHKHKTAVAHELTENASLDSTAQTGNAGVVDWQEEIYLEIQSMKELYFAELNELYQKLLLKFQQYESQNLLPHAKQSEQIEKMKSFKVMLERAISFLEIPKSSIQPTLKEKLPLYQKQISTFLATNRKPRNLPSQSQFQPALKEKSF</sequence>
<protein>
    <submittedName>
        <fullName evidence="1">Sortase protein</fullName>
    </submittedName>
</protein>
<proteinExistence type="predicted"/>
<keyword evidence="2" id="KW-1185">Reference proteome</keyword>
<dbReference type="Proteomes" id="UP000827976">
    <property type="component" value="Chromosome 14"/>
</dbReference>
<organism evidence="1 2">
    <name type="scientific">Dioscorea alata</name>
    <name type="common">Purple yam</name>
    <dbReference type="NCBI Taxonomy" id="55571"/>
    <lineage>
        <taxon>Eukaryota</taxon>
        <taxon>Viridiplantae</taxon>
        <taxon>Streptophyta</taxon>
        <taxon>Embryophyta</taxon>
        <taxon>Tracheophyta</taxon>
        <taxon>Spermatophyta</taxon>
        <taxon>Magnoliopsida</taxon>
        <taxon>Liliopsida</taxon>
        <taxon>Dioscoreales</taxon>
        <taxon>Dioscoreaceae</taxon>
        <taxon>Dioscorea</taxon>
    </lineage>
</organism>
<evidence type="ECO:0000313" key="1">
    <source>
        <dbReference type="EMBL" id="KAH7662809.1"/>
    </source>
</evidence>
<evidence type="ECO:0000313" key="2">
    <source>
        <dbReference type="Proteomes" id="UP000827976"/>
    </source>
</evidence>
<comment type="caution">
    <text evidence="1">The sequence shown here is derived from an EMBL/GenBank/DDBJ whole genome shotgun (WGS) entry which is preliminary data.</text>
</comment>
<reference evidence="2" key="1">
    <citation type="journal article" date="2022" name="Nat. Commun.">
        <title>Chromosome evolution and the genetic basis of agronomically important traits in greater yam.</title>
        <authorList>
            <person name="Bredeson J.V."/>
            <person name="Lyons J.B."/>
            <person name="Oniyinde I.O."/>
            <person name="Okereke N.R."/>
            <person name="Kolade O."/>
            <person name="Nnabue I."/>
            <person name="Nwadili C.O."/>
            <person name="Hribova E."/>
            <person name="Parker M."/>
            <person name="Nwogha J."/>
            <person name="Shu S."/>
            <person name="Carlson J."/>
            <person name="Kariba R."/>
            <person name="Muthemba S."/>
            <person name="Knop K."/>
            <person name="Barton G.J."/>
            <person name="Sherwood A.V."/>
            <person name="Lopez-Montes A."/>
            <person name="Asiedu R."/>
            <person name="Jamnadass R."/>
            <person name="Muchugi A."/>
            <person name="Goodstein D."/>
            <person name="Egesi C.N."/>
            <person name="Featherston J."/>
            <person name="Asfaw A."/>
            <person name="Simpson G.G."/>
            <person name="Dolezel J."/>
            <person name="Hendre P.S."/>
            <person name="Van Deynze A."/>
            <person name="Kumar P.L."/>
            <person name="Obidiegwu J.E."/>
            <person name="Bhattacharjee R."/>
            <person name="Rokhsar D.S."/>
        </authorList>
    </citation>
    <scope>NUCLEOTIDE SEQUENCE [LARGE SCALE GENOMIC DNA]</scope>
    <source>
        <strain evidence="2">cv. TDa95/00328</strain>
    </source>
</reference>
<dbReference type="EMBL" id="CM037024">
    <property type="protein sequence ID" value="KAH7662809.1"/>
    <property type="molecule type" value="Genomic_DNA"/>
</dbReference>